<dbReference type="EMBL" id="CP163445">
    <property type="protein sequence ID" value="XDQ78647.1"/>
    <property type="molecule type" value="Genomic_DNA"/>
</dbReference>
<proteinExistence type="predicted"/>
<dbReference type="AlphaFoldDB" id="A0AB39THJ1"/>
<evidence type="ECO:0000313" key="1">
    <source>
        <dbReference type="EMBL" id="XDQ78647.1"/>
    </source>
</evidence>
<sequence>MSYYATWFLVLAPAGAVERHGPALRAQLAEHAAAPGTRALWRRWEREELGFDELEALASGPFGLDVEAMYAVWEDCAGLRPYGAVSARNRFPMLGLAHALGPERIRELPGWFGDLVLSPDEVRATLPAVEALFALDGAARVEAERRAEQALRSADPVGDLFDTAVPIWRAAAEGGHGLIGAQIVP</sequence>
<gene>
    <name evidence="1" type="ORF">AB2U05_09300</name>
</gene>
<organism evidence="1">
    <name type="scientific">Streptomyces sp. Y1</name>
    <dbReference type="NCBI Taxonomy" id="3238634"/>
    <lineage>
        <taxon>Bacteria</taxon>
        <taxon>Bacillati</taxon>
        <taxon>Actinomycetota</taxon>
        <taxon>Actinomycetes</taxon>
        <taxon>Kitasatosporales</taxon>
        <taxon>Streptomycetaceae</taxon>
        <taxon>Streptomyces</taxon>
    </lineage>
</organism>
<reference evidence="1" key="1">
    <citation type="submission" date="2024-07" db="EMBL/GenBank/DDBJ databases">
        <authorList>
            <person name="Yu S.T."/>
        </authorList>
    </citation>
    <scope>NUCLEOTIDE SEQUENCE</scope>
    <source>
        <strain evidence="1">Y1</strain>
    </source>
</reference>
<dbReference type="RefSeq" id="WP_369182981.1">
    <property type="nucleotide sequence ID" value="NZ_CP163445.1"/>
</dbReference>
<accession>A0AB39THJ1</accession>
<name>A0AB39THJ1_9ACTN</name>
<protein>
    <submittedName>
        <fullName evidence="1">Uncharacterized protein</fullName>
    </submittedName>
</protein>